<comment type="caution">
    <text evidence="2">The sequence shown here is derived from an EMBL/GenBank/DDBJ whole genome shotgun (WGS) entry which is preliminary data.</text>
</comment>
<dbReference type="AlphaFoldDB" id="A0A7Z7IJZ6"/>
<feature type="transmembrane region" description="Helical" evidence="1">
    <location>
        <begin position="165"/>
        <end position="191"/>
    </location>
</feature>
<dbReference type="Proteomes" id="UP000554965">
    <property type="component" value="Unassembled WGS sequence"/>
</dbReference>
<proteinExistence type="predicted"/>
<keyword evidence="1" id="KW-0812">Transmembrane</keyword>
<feature type="transmembrane region" description="Helical" evidence="1">
    <location>
        <begin position="242"/>
        <end position="260"/>
    </location>
</feature>
<feature type="transmembrane region" description="Helical" evidence="1">
    <location>
        <begin position="6"/>
        <end position="24"/>
    </location>
</feature>
<keyword evidence="3" id="KW-1185">Reference proteome</keyword>
<name>A0A7Z7IJZ6_9MYCO</name>
<dbReference type="InterPro" id="IPR021315">
    <property type="entry name" value="Gap/Sap"/>
</dbReference>
<dbReference type="EMBL" id="OCTY01000002">
    <property type="protein sequence ID" value="SOJ54939.1"/>
    <property type="molecule type" value="Genomic_DNA"/>
</dbReference>
<evidence type="ECO:0000256" key="1">
    <source>
        <dbReference type="SAM" id="Phobius"/>
    </source>
</evidence>
<dbReference type="RefSeq" id="WP_224770461.1">
    <property type="nucleotide sequence ID" value="NZ_OCTY01000002.1"/>
</dbReference>
<dbReference type="Pfam" id="PF11139">
    <property type="entry name" value="SfLAP"/>
    <property type="match status" value="1"/>
</dbReference>
<feature type="transmembrane region" description="Helical" evidence="1">
    <location>
        <begin position="197"/>
        <end position="221"/>
    </location>
</feature>
<evidence type="ECO:0000313" key="2">
    <source>
        <dbReference type="EMBL" id="SOJ54939.1"/>
    </source>
</evidence>
<keyword evidence="1" id="KW-1133">Transmembrane helix</keyword>
<feature type="transmembrane region" description="Helical" evidence="1">
    <location>
        <begin position="87"/>
        <end position="109"/>
    </location>
</feature>
<gene>
    <name evidence="2" type="primary">sap_1</name>
    <name evidence="2" type="ORF">MSIMFB_02430</name>
</gene>
<feature type="transmembrane region" description="Helical" evidence="1">
    <location>
        <begin position="45"/>
        <end position="67"/>
    </location>
</feature>
<organism evidence="2 3">
    <name type="scientific">Mycobacterium simulans</name>
    <dbReference type="NCBI Taxonomy" id="627089"/>
    <lineage>
        <taxon>Bacteria</taxon>
        <taxon>Bacillati</taxon>
        <taxon>Actinomycetota</taxon>
        <taxon>Actinomycetes</taxon>
        <taxon>Mycobacteriales</taxon>
        <taxon>Mycobacteriaceae</taxon>
        <taxon>Mycobacterium</taxon>
    </lineage>
</organism>
<sequence>MRRNLVASFVMWTYVIALGFGVLIDPARIGIAAVLTSRRQAIRSLVAFWLGGIAAGIGIGIAVLILLHDIALGAIQTATSTIDDLRSAVVILAGGGLHVTIGVIALVCLATMLARERARVATPVPVAVGGGGSLDVMEQPGKTTLVSRLSSHTQNMLERGRAWPAFVAGLGTSVPPIEGPMALTVIMASGAGTHTQFGAFILFVLLVLVFVEIPLVCYLAAPQKTQTVMLSMNTWLRTHRRRVIEFILAFTAAVFLFKGFGSL</sequence>
<evidence type="ECO:0000313" key="3">
    <source>
        <dbReference type="Proteomes" id="UP000554965"/>
    </source>
</evidence>
<protein>
    <submittedName>
        <fullName evidence="2">Sulfolipid-1 exporter Sap</fullName>
    </submittedName>
</protein>
<reference evidence="2 3" key="1">
    <citation type="submission" date="2017-10" db="EMBL/GenBank/DDBJ databases">
        <authorList>
            <consortium name="Urmite Genomes"/>
        </authorList>
    </citation>
    <scope>NUCLEOTIDE SEQUENCE [LARGE SCALE GENOMIC DNA]</scope>
    <source>
        <strain evidence="2 3">FB-527</strain>
    </source>
</reference>
<keyword evidence="1" id="KW-0472">Membrane</keyword>
<accession>A0A7Z7IJZ6</accession>